<evidence type="ECO:0000313" key="1">
    <source>
        <dbReference type="EMBL" id="GBM41149.1"/>
    </source>
</evidence>
<organism evidence="1 2">
    <name type="scientific">Araneus ventricosus</name>
    <name type="common">Orbweaver spider</name>
    <name type="synonym">Epeira ventricosa</name>
    <dbReference type="NCBI Taxonomy" id="182803"/>
    <lineage>
        <taxon>Eukaryota</taxon>
        <taxon>Metazoa</taxon>
        <taxon>Ecdysozoa</taxon>
        <taxon>Arthropoda</taxon>
        <taxon>Chelicerata</taxon>
        <taxon>Arachnida</taxon>
        <taxon>Araneae</taxon>
        <taxon>Araneomorphae</taxon>
        <taxon>Entelegynae</taxon>
        <taxon>Araneoidea</taxon>
        <taxon>Araneidae</taxon>
        <taxon>Araneus</taxon>
    </lineage>
</organism>
<dbReference type="AlphaFoldDB" id="A0A4Y2FLA6"/>
<accession>A0A4Y2FLA6</accession>
<dbReference type="Proteomes" id="UP000499080">
    <property type="component" value="Unassembled WGS sequence"/>
</dbReference>
<keyword evidence="2" id="KW-1185">Reference proteome</keyword>
<comment type="caution">
    <text evidence="1">The sequence shown here is derived from an EMBL/GenBank/DDBJ whole genome shotgun (WGS) entry which is preliminary data.</text>
</comment>
<evidence type="ECO:0000313" key="2">
    <source>
        <dbReference type="Proteomes" id="UP000499080"/>
    </source>
</evidence>
<protein>
    <submittedName>
        <fullName evidence="1">Uncharacterized protein</fullName>
    </submittedName>
</protein>
<sequence>MKRPTSQGQGEAEGGRRYARCVTGVCLLSAAPFARVFHGTLGRKDTELVDIVYSVARGVEDAFVCMERCVRTTSANGLIREKI</sequence>
<reference evidence="1 2" key="1">
    <citation type="journal article" date="2019" name="Sci. Rep.">
        <title>Orb-weaving spider Araneus ventricosus genome elucidates the spidroin gene catalogue.</title>
        <authorList>
            <person name="Kono N."/>
            <person name="Nakamura H."/>
            <person name="Ohtoshi R."/>
            <person name="Moran D.A.P."/>
            <person name="Shinohara A."/>
            <person name="Yoshida Y."/>
            <person name="Fujiwara M."/>
            <person name="Mori M."/>
            <person name="Tomita M."/>
            <person name="Arakawa K."/>
        </authorList>
    </citation>
    <scope>NUCLEOTIDE SEQUENCE [LARGE SCALE GENOMIC DNA]</scope>
</reference>
<gene>
    <name evidence="1" type="ORF">AVEN_4172_1</name>
</gene>
<name>A0A4Y2FLA6_ARAVE</name>
<proteinExistence type="predicted"/>
<dbReference type="EMBL" id="BGPR01000954">
    <property type="protein sequence ID" value="GBM41149.1"/>
    <property type="molecule type" value="Genomic_DNA"/>
</dbReference>